<evidence type="ECO:0000313" key="4">
    <source>
        <dbReference type="Proteomes" id="UP000660885"/>
    </source>
</evidence>
<sequence>MSDDKADRRAVWIGAFAMGSIALLAGFALLLGGSRFLAERNLVVAYFEGSVAGLRQGSSVTFRGVRIGEVKAVGLVVDAETLRTLIPVTIEVSPDVRWIGGEAPANAPDLVRAAVERGLRAQLRSRSFVTGQLEVDFDFRPEAPAVLRGDATAGGPPEVPTVRSNLDAIQAELGEVRIGQLVAAAERALGAVERLATSAHREIGALSGSVRTAASSADAAMVEAAESLRLSRREIEETLGSVRHLASDARVQLAGRGSELSRLLVLAERAVGRTDRLLQSANDLLGPRTSFRSNLEATGRDLSAAAGSLRSFAREVERNPSALLTGRLSR</sequence>
<proteinExistence type="predicted"/>
<organism evidence="3 4">
    <name type="scientific">Belnapia arida</name>
    <dbReference type="NCBI Taxonomy" id="2804533"/>
    <lineage>
        <taxon>Bacteria</taxon>
        <taxon>Pseudomonadati</taxon>
        <taxon>Pseudomonadota</taxon>
        <taxon>Alphaproteobacteria</taxon>
        <taxon>Acetobacterales</taxon>
        <taxon>Roseomonadaceae</taxon>
        <taxon>Belnapia</taxon>
    </lineage>
</organism>
<feature type="transmembrane region" description="Helical" evidence="1">
    <location>
        <begin position="12"/>
        <end position="32"/>
    </location>
</feature>
<dbReference type="InterPro" id="IPR003399">
    <property type="entry name" value="Mce/MlaD"/>
</dbReference>
<evidence type="ECO:0000256" key="1">
    <source>
        <dbReference type="SAM" id="Phobius"/>
    </source>
</evidence>
<protein>
    <submittedName>
        <fullName evidence="3">MCE family protein</fullName>
    </submittedName>
</protein>
<keyword evidence="1" id="KW-0812">Transmembrane</keyword>
<keyword evidence="1" id="KW-0472">Membrane</keyword>
<dbReference type="EMBL" id="JAETWB010000058">
    <property type="protein sequence ID" value="MBL6082298.1"/>
    <property type="molecule type" value="Genomic_DNA"/>
</dbReference>
<keyword evidence="1" id="KW-1133">Transmembrane helix</keyword>
<evidence type="ECO:0000313" key="3">
    <source>
        <dbReference type="EMBL" id="MBL6082298.1"/>
    </source>
</evidence>
<dbReference type="RefSeq" id="WP_202835509.1">
    <property type="nucleotide sequence ID" value="NZ_JAETWB010000058.1"/>
</dbReference>
<feature type="domain" description="Mce/MlaD" evidence="2">
    <location>
        <begin position="44"/>
        <end position="138"/>
    </location>
</feature>
<dbReference type="Pfam" id="PF02470">
    <property type="entry name" value="MlaD"/>
    <property type="match status" value="1"/>
</dbReference>
<dbReference type="PANTHER" id="PTHR36698:SF3">
    <property type="entry name" value="ABC-TYPE TRANSPORT AUXILIARY LIPOPROTEIN COMPONENT DOMAIN-CONTAINING PROTEIN"/>
    <property type="match status" value="1"/>
</dbReference>
<dbReference type="PANTHER" id="PTHR36698">
    <property type="entry name" value="BLL5892 PROTEIN"/>
    <property type="match status" value="1"/>
</dbReference>
<reference evidence="3 4" key="1">
    <citation type="submission" date="2021-01" db="EMBL/GenBank/DDBJ databases">
        <title>Belnapia mucosa sp. nov. and Belnapia arida sp. nov., isolated from the Tabernas Desert (Almeria, Spain).</title>
        <authorList>
            <person name="Molina-Menor E."/>
            <person name="Vidal-Verdu A."/>
            <person name="Calonge A."/>
            <person name="Satari L."/>
            <person name="Pereto J."/>
            <person name="Porcar M."/>
        </authorList>
    </citation>
    <scope>NUCLEOTIDE SEQUENCE [LARGE SCALE GENOMIC DNA]</scope>
    <source>
        <strain evidence="3 4">T18</strain>
    </source>
</reference>
<accession>A0ABS1UCB4</accession>
<keyword evidence="4" id="KW-1185">Reference proteome</keyword>
<gene>
    <name evidence="3" type="ORF">JMJ56_30445</name>
</gene>
<name>A0ABS1UCB4_9PROT</name>
<dbReference type="Proteomes" id="UP000660885">
    <property type="component" value="Unassembled WGS sequence"/>
</dbReference>
<evidence type="ECO:0000259" key="2">
    <source>
        <dbReference type="Pfam" id="PF02470"/>
    </source>
</evidence>
<comment type="caution">
    <text evidence="3">The sequence shown here is derived from an EMBL/GenBank/DDBJ whole genome shotgun (WGS) entry which is preliminary data.</text>
</comment>